<evidence type="ECO:0000259" key="1">
    <source>
        <dbReference type="PROSITE" id="PS50181"/>
    </source>
</evidence>
<dbReference type="Pfam" id="PF00646">
    <property type="entry name" value="F-box"/>
    <property type="match status" value="1"/>
</dbReference>
<dbReference type="InterPro" id="IPR001810">
    <property type="entry name" value="F-box_dom"/>
</dbReference>
<keyword evidence="3" id="KW-1185">Reference proteome</keyword>
<organism evidence="2 3">
    <name type="scientific">Karstenula rhodostoma CBS 690.94</name>
    <dbReference type="NCBI Taxonomy" id="1392251"/>
    <lineage>
        <taxon>Eukaryota</taxon>
        <taxon>Fungi</taxon>
        <taxon>Dikarya</taxon>
        <taxon>Ascomycota</taxon>
        <taxon>Pezizomycotina</taxon>
        <taxon>Dothideomycetes</taxon>
        <taxon>Pleosporomycetidae</taxon>
        <taxon>Pleosporales</taxon>
        <taxon>Massarineae</taxon>
        <taxon>Didymosphaeriaceae</taxon>
        <taxon>Karstenula</taxon>
    </lineage>
</organism>
<dbReference type="AlphaFoldDB" id="A0A9P4PT84"/>
<dbReference type="EMBL" id="MU001495">
    <property type="protein sequence ID" value="KAF2448391.1"/>
    <property type="molecule type" value="Genomic_DNA"/>
</dbReference>
<evidence type="ECO:0000313" key="2">
    <source>
        <dbReference type="EMBL" id="KAF2448391.1"/>
    </source>
</evidence>
<protein>
    <recommendedName>
        <fullName evidence="1">F-box domain-containing protein</fullName>
    </recommendedName>
</protein>
<dbReference type="InterPro" id="IPR036047">
    <property type="entry name" value="F-box-like_dom_sf"/>
</dbReference>
<feature type="domain" description="F-box" evidence="1">
    <location>
        <begin position="1"/>
        <end position="42"/>
    </location>
</feature>
<dbReference type="SUPFAM" id="SSF81383">
    <property type="entry name" value="F-box domain"/>
    <property type="match status" value="1"/>
</dbReference>
<evidence type="ECO:0000313" key="3">
    <source>
        <dbReference type="Proteomes" id="UP000799764"/>
    </source>
</evidence>
<dbReference type="Proteomes" id="UP000799764">
    <property type="component" value="Unassembled WGS sequence"/>
</dbReference>
<name>A0A9P4PT84_9PLEO</name>
<dbReference type="PROSITE" id="PS50181">
    <property type="entry name" value="FBOX"/>
    <property type="match status" value="1"/>
</dbReference>
<accession>A0A9P4PT84</accession>
<gene>
    <name evidence="2" type="ORF">P171DRAFT_440775</name>
</gene>
<proteinExistence type="predicted"/>
<dbReference type="OrthoDB" id="3780357at2759"/>
<comment type="caution">
    <text evidence="2">The sequence shown here is derived from an EMBL/GenBank/DDBJ whole genome shotgun (WGS) entry which is preliminary data.</text>
</comment>
<reference evidence="2" key="1">
    <citation type="journal article" date="2020" name="Stud. Mycol.">
        <title>101 Dothideomycetes genomes: a test case for predicting lifestyles and emergence of pathogens.</title>
        <authorList>
            <person name="Haridas S."/>
            <person name="Albert R."/>
            <person name="Binder M."/>
            <person name="Bloem J."/>
            <person name="Labutti K."/>
            <person name="Salamov A."/>
            <person name="Andreopoulos B."/>
            <person name="Baker S."/>
            <person name="Barry K."/>
            <person name="Bills G."/>
            <person name="Bluhm B."/>
            <person name="Cannon C."/>
            <person name="Castanera R."/>
            <person name="Culley D."/>
            <person name="Daum C."/>
            <person name="Ezra D."/>
            <person name="Gonzalez J."/>
            <person name="Henrissat B."/>
            <person name="Kuo A."/>
            <person name="Liang C."/>
            <person name="Lipzen A."/>
            <person name="Lutzoni F."/>
            <person name="Magnuson J."/>
            <person name="Mondo S."/>
            <person name="Nolan M."/>
            <person name="Ohm R."/>
            <person name="Pangilinan J."/>
            <person name="Park H.-J."/>
            <person name="Ramirez L."/>
            <person name="Alfaro M."/>
            <person name="Sun H."/>
            <person name="Tritt A."/>
            <person name="Yoshinaga Y."/>
            <person name="Zwiers L.-H."/>
            <person name="Turgeon B."/>
            <person name="Goodwin S."/>
            <person name="Spatafora J."/>
            <person name="Crous P."/>
            <person name="Grigoriev I."/>
        </authorList>
    </citation>
    <scope>NUCLEOTIDE SEQUENCE</scope>
    <source>
        <strain evidence="2">CBS 690.94</strain>
    </source>
</reference>
<sequence>MQLPPEIHDEILRYLDRQDTAVYRLVSRSFAIAGTPPLFERLHFRTSLESLQRLAHISQRECGRHVKHLLWNTTGAEFEARAFLEGLRTRELKYILGRPAPAPAPPTHTDEQSSPSLGVSVLAAIFSGFPTLKTLHVLTSRTSPSAYGNDGWAHRLSLDPDATPDPWPPAWKATRGCPRCRGLCQAVESTGLYEMHAGTLAAHAAGRPLTALRVEHLTLCAAPAGGVVQGFELALAHVTSLELVLGMRKRNVGRIQRLLGAMPHLRALRLWLNSASWWADVDHDAPLPNLADVFPARDGLPALRELEVHQFDVAQDFLEEFLLRRAGTLRVLRMHRMRLWPRGSWLALFAALKGRLGALEVVWLCGEFGGEIGQGVGTGWNMDEDGGREMERWLLER</sequence>